<dbReference type="Proteomes" id="UP001574673">
    <property type="component" value="Unassembled WGS sequence"/>
</dbReference>
<dbReference type="InterPro" id="IPR004175">
    <property type="entry name" value="RNA_CPDase"/>
</dbReference>
<dbReference type="HAMAP" id="MF_01940">
    <property type="entry name" value="RNA_CPDase"/>
    <property type="match status" value="1"/>
</dbReference>
<comment type="function">
    <text evidence="2">Hydrolyzes RNA 2',3'-cyclic phosphodiester to an RNA 2'-phosphomonoester.</text>
</comment>
<reference evidence="5" key="1">
    <citation type="submission" date="2024-06" db="EMBL/GenBank/DDBJ databases">
        <title>Radixoralia hellwigii gen. nov., sp nov., isolated from a root canal in the human oral cavity.</title>
        <authorList>
            <person name="Bartsch S."/>
            <person name="Wittmer A."/>
            <person name="Schulz A.-K."/>
            <person name="Neumann-Schaal M."/>
            <person name="Wolf J."/>
            <person name="Gronow S."/>
            <person name="Tennert C."/>
            <person name="Haecker G."/>
            <person name="Cieplik F."/>
            <person name="Al-Ahmad A."/>
        </authorList>
    </citation>
    <scope>NUCLEOTIDE SEQUENCE [LARGE SCALE GENOMIC DNA]</scope>
    <source>
        <strain evidence="5">Wk13</strain>
    </source>
</reference>
<protein>
    <recommendedName>
        <fullName evidence="2">RNA 2',3'-cyclic phosphodiesterase</fullName>
        <shortName evidence="2">RNA 2',3'-CPDase</shortName>
        <ecNumber evidence="2">3.1.4.58</ecNumber>
    </recommendedName>
</protein>
<dbReference type="PANTHER" id="PTHR35561">
    <property type="entry name" value="RNA 2',3'-CYCLIC PHOSPHODIESTERASE"/>
    <property type="match status" value="1"/>
</dbReference>
<organism evidence="4 5">
    <name type="scientific">Dentiradicibacter hellwigii</name>
    <dbReference type="NCBI Taxonomy" id="3149053"/>
    <lineage>
        <taxon>Bacteria</taxon>
        <taxon>Pseudomonadati</taxon>
        <taxon>Pseudomonadota</taxon>
        <taxon>Betaproteobacteria</taxon>
        <taxon>Rhodocyclales</taxon>
        <taxon>Rhodocyclaceae</taxon>
        <taxon>Dentiradicibacter</taxon>
    </lineage>
</organism>
<sequence length="181" mass="19777">MRLFFALWPTAPVAKALSDVAECCAQRLGGRATRTATIHMTLAFLGEQPREKLPEILAAARAVRMAPFDLSLDRLGGWRHHRLLWAGCQSAPAALQDLAAGLHARLRNSAAAFGAGDAERAKWHFFPHVTLVRKLPAQAFPLALPACQPLSWPCRSFVLVESRLSAAGAEYRLMDTFDCCG</sequence>
<dbReference type="Gene3D" id="3.90.1140.10">
    <property type="entry name" value="Cyclic phosphodiesterase"/>
    <property type="match status" value="1"/>
</dbReference>
<dbReference type="PANTHER" id="PTHR35561:SF1">
    <property type="entry name" value="RNA 2',3'-CYCLIC PHOSPHODIESTERASE"/>
    <property type="match status" value="1"/>
</dbReference>
<evidence type="ECO:0000313" key="5">
    <source>
        <dbReference type="Proteomes" id="UP001574673"/>
    </source>
</evidence>
<dbReference type="InterPro" id="IPR014051">
    <property type="entry name" value="Phosphoesterase_HXTX"/>
</dbReference>
<feature type="short sequence motif" description="HXTX 2" evidence="2">
    <location>
        <begin position="128"/>
        <end position="131"/>
    </location>
</feature>
<evidence type="ECO:0000313" key="4">
    <source>
        <dbReference type="EMBL" id="MFA9948830.1"/>
    </source>
</evidence>
<proteinExistence type="inferred from homology"/>
<dbReference type="InterPro" id="IPR009097">
    <property type="entry name" value="Cyclic_Pdiesterase"/>
</dbReference>
<feature type="active site" description="Proton acceptor" evidence="2">
    <location>
        <position position="128"/>
    </location>
</feature>
<evidence type="ECO:0000259" key="3">
    <source>
        <dbReference type="Pfam" id="PF02834"/>
    </source>
</evidence>
<comment type="caution">
    <text evidence="4">The sequence shown here is derived from an EMBL/GenBank/DDBJ whole genome shotgun (WGS) entry which is preliminary data.</text>
</comment>
<dbReference type="Pfam" id="PF02834">
    <property type="entry name" value="LigT_PEase"/>
    <property type="match status" value="1"/>
</dbReference>
<comment type="similarity">
    <text evidence="2">Belongs to the 2H phosphoesterase superfamily. ThpR family.</text>
</comment>
<accession>A0ABV4UC64</accession>
<feature type="domain" description="Phosphoesterase HXTX" evidence="3">
    <location>
        <begin position="8"/>
        <end position="82"/>
    </location>
</feature>
<name>A0ABV4UC64_9RHOO</name>
<dbReference type="RefSeq" id="WP_418890003.1">
    <property type="nucleotide sequence ID" value="NZ_JBEUWX010000001.1"/>
</dbReference>
<dbReference type="EC" id="3.1.4.58" evidence="2"/>
<comment type="catalytic activity">
    <reaction evidence="2">
        <text>a 3'-end 2',3'-cyclophospho-ribonucleotide-RNA + H2O = a 3'-end 2'-phospho-ribonucleotide-RNA + H(+)</text>
        <dbReference type="Rhea" id="RHEA:11828"/>
        <dbReference type="Rhea" id="RHEA-COMP:10464"/>
        <dbReference type="Rhea" id="RHEA-COMP:17353"/>
        <dbReference type="ChEBI" id="CHEBI:15377"/>
        <dbReference type="ChEBI" id="CHEBI:15378"/>
        <dbReference type="ChEBI" id="CHEBI:83064"/>
        <dbReference type="ChEBI" id="CHEBI:173113"/>
        <dbReference type="EC" id="3.1.4.58"/>
    </reaction>
</comment>
<feature type="active site" description="Proton donor" evidence="2">
    <location>
        <position position="39"/>
    </location>
</feature>
<gene>
    <name evidence="4" type="primary">thpR</name>
    <name evidence="4" type="ORF">ABCS64_00560</name>
</gene>
<evidence type="ECO:0000256" key="1">
    <source>
        <dbReference type="ARBA" id="ARBA00022801"/>
    </source>
</evidence>
<dbReference type="NCBIfam" id="TIGR02258">
    <property type="entry name" value="2_5_ligase"/>
    <property type="match status" value="1"/>
</dbReference>
<keyword evidence="1 2" id="KW-0378">Hydrolase</keyword>
<dbReference type="SUPFAM" id="SSF55144">
    <property type="entry name" value="LigT-like"/>
    <property type="match status" value="1"/>
</dbReference>
<dbReference type="EMBL" id="JBEUWX010000001">
    <property type="protein sequence ID" value="MFA9948830.1"/>
    <property type="molecule type" value="Genomic_DNA"/>
</dbReference>
<feature type="short sequence motif" description="HXTX 1" evidence="2">
    <location>
        <begin position="39"/>
        <end position="42"/>
    </location>
</feature>
<keyword evidence="5" id="KW-1185">Reference proteome</keyword>
<evidence type="ECO:0000256" key="2">
    <source>
        <dbReference type="HAMAP-Rule" id="MF_01940"/>
    </source>
</evidence>